<evidence type="ECO:0000256" key="7">
    <source>
        <dbReference type="ARBA" id="ARBA00040167"/>
    </source>
</evidence>
<dbReference type="PANTHER" id="PTHR38042:SF1">
    <property type="entry name" value="UROPORPHYRINOGEN-III SYNTHASE, CHLOROPLASTIC"/>
    <property type="match status" value="1"/>
</dbReference>
<dbReference type="Gene3D" id="3.40.50.10090">
    <property type="match status" value="2"/>
</dbReference>
<dbReference type="PANTHER" id="PTHR38042">
    <property type="entry name" value="UROPORPHYRINOGEN-III SYNTHASE, CHLOROPLASTIC"/>
    <property type="match status" value="1"/>
</dbReference>
<feature type="domain" description="Tetrapyrrole biosynthesis uroporphyrinogen III synthase" evidence="10">
    <location>
        <begin position="45"/>
        <end position="225"/>
    </location>
</feature>
<organism evidence="11 12">
    <name type="scientific">Paralabilibaculum antarcticum</name>
    <dbReference type="NCBI Taxonomy" id="2912572"/>
    <lineage>
        <taxon>Bacteria</taxon>
        <taxon>Pseudomonadati</taxon>
        <taxon>Bacteroidota</taxon>
        <taxon>Bacteroidia</taxon>
        <taxon>Marinilabiliales</taxon>
        <taxon>Marinifilaceae</taxon>
        <taxon>Paralabilibaculum</taxon>
    </lineage>
</organism>
<evidence type="ECO:0000256" key="8">
    <source>
        <dbReference type="ARBA" id="ARBA00048617"/>
    </source>
</evidence>
<evidence type="ECO:0000256" key="5">
    <source>
        <dbReference type="ARBA" id="ARBA00023244"/>
    </source>
</evidence>
<gene>
    <name evidence="11" type="ORF">L3049_01130</name>
</gene>
<name>A0ABT5VPA1_9BACT</name>
<dbReference type="InterPro" id="IPR039793">
    <property type="entry name" value="UROS/Hem4"/>
</dbReference>
<dbReference type="SUPFAM" id="SSF69618">
    <property type="entry name" value="HemD-like"/>
    <property type="match status" value="1"/>
</dbReference>
<dbReference type="InterPro" id="IPR003754">
    <property type="entry name" value="4pyrrol_synth_uPrphyn_synth"/>
</dbReference>
<dbReference type="RefSeq" id="WP_275107934.1">
    <property type="nucleotide sequence ID" value="NZ_JAKJSC010000001.1"/>
</dbReference>
<comment type="pathway">
    <text evidence="1 9">Porphyrin-containing compound metabolism; protoporphyrin-IX biosynthesis; coproporphyrinogen-III from 5-aminolevulinate: step 3/4.</text>
</comment>
<comment type="similarity">
    <text evidence="2 9">Belongs to the uroporphyrinogen-III synthase family.</text>
</comment>
<dbReference type="InterPro" id="IPR036108">
    <property type="entry name" value="4pyrrol_syn_uPrphyn_synt_sf"/>
</dbReference>
<dbReference type="EMBL" id="JAKJSC010000001">
    <property type="protein sequence ID" value="MDE5416592.1"/>
    <property type="molecule type" value="Genomic_DNA"/>
</dbReference>
<comment type="function">
    <text evidence="6 9">Catalyzes cyclization of the linear tetrapyrrole, hydroxymethylbilane, to the macrocyclic uroporphyrinogen III.</text>
</comment>
<evidence type="ECO:0000256" key="6">
    <source>
        <dbReference type="ARBA" id="ARBA00037589"/>
    </source>
</evidence>
<evidence type="ECO:0000256" key="3">
    <source>
        <dbReference type="ARBA" id="ARBA00013109"/>
    </source>
</evidence>
<evidence type="ECO:0000256" key="4">
    <source>
        <dbReference type="ARBA" id="ARBA00023239"/>
    </source>
</evidence>
<evidence type="ECO:0000256" key="9">
    <source>
        <dbReference type="RuleBase" id="RU366031"/>
    </source>
</evidence>
<comment type="catalytic activity">
    <reaction evidence="8 9">
        <text>hydroxymethylbilane = uroporphyrinogen III + H2O</text>
        <dbReference type="Rhea" id="RHEA:18965"/>
        <dbReference type="ChEBI" id="CHEBI:15377"/>
        <dbReference type="ChEBI" id="CHEBI:57308"/>
        <dbReference type="ChEBI" id="CHEBI:57845"/>
        <dbReference type="EC" id="4.2.1.75"/>
    </reaction>
</comment>
<comment type="caution">
    <text evidence="11">The sequence shown here is derived from an EMBL/GenBank/DDBJ whole genome shotgun (WGS) entry which is preliminary data.</text>
</comment>
<keyword evidence="5 9" id="KW-0627">Porphyrin biosynthesis</keyword>
<sequence length="234" mass="26290">MPLAKSNNILVTRSLNSEHLKYAKELNLSVTAKAFITVDLQELTEDTINRINTKEQSSWIFTSQNAVKSISDHIDNLINIKDKKAFAVGIKTAHALLDLGIKASVPKLHNSQSLIDLLETQSANSYIHFSGNLRQSNISEFMQEKEFEFEEIECYKTNLTQPDLEVSTFDAVCFCSPSAVVSFFSKYKIHEKIPCVAIGSTTAVKLLDYSEHVVMADNTNVYSLLEMCHNYLNS</sequence>
<keyword evidence="4 9" id="KW-0456">Lyase</keyword>
<evidence type="ECO:0000313" key="11">
    <source>
        <dbReference type="EMBL" id="MDE5416592.1"/>
    </source>
</evidence>
<proteinExistence type="inferred from homology"/>
<dbReference type="Pfam" id="PF02602">
    <property type="entry name" value="HEM4"/>
    <property type="match status" value="1"/>
</dbReference>
<accession>A0ABT5VPA1</accession>
<evidence type="ECO:0000256" key="2">
    <source>
        <dbReference type="ARBA" id="ARBA00008133"/>
    </source>
</evidence>
<keyword evidence="12" id="KW-1185">Reference proteome</keyword>
<evidence type="ECO:0000256" key="1">
    <source>
        <dbReference type="ARBA" id="ARBA00004772"/>
    </source>
</evidence>
<dbReference type="EC" id="4.2.1.75" evidence="3 9"/>
<protein>
    <recommendedName>
        <fullName evidence="7 9">Uroporphyrinogen-III synthase</fullName>
        <ecNumber evidence="3 9">4.2.1.75</ecNumber>
    </recommendedName>
</protein>
<evidence type="ECO:0000313" key="12">
    <source>
        <dbReference type="Proteomes" id="UP001528920"/>
    </source>
</evidence>
<reference evidence="11 12" key="1">
    <citation type="submission" date="2022-01" db="EMBL/GenBank/DDBJ databases">
        <title>Labilibaculum sp. nov, a marine bacterium isolated from Antarctica.</title>
        <authorList>
            <person name="Dai W."/>
        </authorList>
    </citation>
    <scope>NUCLEOTIDE SEQUENCE [LARGE SCALE GENOMIC DNA]</scope>
    <source>
        <strain evidence="11 12">DW002</strain>
    </source>
</reference>
<evidence type="ECO:0000259" key="10">
    <source>
        <dbReference type="Pfam" id="PF02602"/>
    </source>
</evidence>
<dbReference type="Proteomes" id="UP001528920">
    <property type="component" value="Unassembled WGS sequence"/>
</dbReference>
<dbReference type="CDD" id="cd06578">
    <property type="entry name" value="HemD"/>
    <property type="match status" value="1"/>
</dbReference>